<evidence type="ECO:0000313" key="12">
    <source>
        <dbReference type="EMBL" id="CAF1124316.1"/>
    </source>
</evidence>
<evidence type="ECO:0000256" key="6">
    <source>
        <dbReference type="ARBA" id="ARBA00023136"/>
    </source>
</evidence>
<dbReference type="Proteomes" id="UP000663870">
    <property type="component" value="Unassembled WGS sequence"/>
</dbReference>
<comment type="subcellular location">
    <subcellularLocation>
        <location evidence="1">Cell membrane</location>
        <topology evidence="1">Multi-pass membrane protein</topology>
    </subcellularLocation>
</comment>
<feature type="transmembrane region" description="Helical" evidence="9">
    <location>
        <begin position="78"/>
        <end position="108"/>
    </location>
</feature>
<evidence type="ECO:0000256" key="8">
    <source>
        <dbReference type="ARBA" id="ARBA00023224"/>
    </source>
</evidence>
<dbReference type="PANTHER" id="PTHR24228:SF59">
    <property type="entry name" value="NEUROPEPTIDE RECEPTOR 15"/>
    <property type="match status" value="1"/>
</dbReference>
<dbReference type="CDD" id="cd00637">
    <property type="entry name" value="7tm_classA_rhodopsin-like"/>
    <property type="match status" value="1"/>
</dbReference>
<name>A0A813RCN6_9BILA</name>
<keyword evidence="5" id="KW-0297">G-protein coupled receptor</keyword>
<reference evidence="11" key="1">
    <citation type="submission" date="2021-02" db="EMBL/GenBank/DDBJ databases">
        <authorList>
            <person name="Nowell W R."/>
        </authorList>
    </citation>
    <scope>NUCLEOTIDE SEQUENCE</scope>
</reference>
<keyword evidence="18" id="KW-1185">Reference proteome</keyword>
<evidence type="ECO:0000313" key="13">
    <source>
        <dbReference type="EMBL" id="CAF1135784.1"/>
    </source>
</evidence>
<keyword evidence="6 9" id="KW-0472">Membrane</keyword>
<keyword evidence="8" id="KW-0807">Transducer</keyword>
<keyword evidence="7" id="KW-0675">Receptor</keyword>
<keyword evidence="3 9" id="KW-0812">Transmembrane</keyword>
<feature type="transmembrane region" description="Helical" evidence="9">
    <location>
        <begin position="210"/>
        <end position="231"/>
    </location>
</feature>
<evidence type="ECO:0000313" key="11">
    <source>
        <dbReference type="EMBL" id="CAF0779120.1"/>
    </source>
</evidence>
<dbReference type="EMBL" id="CAJNOL010000638">
    <property type="protein sequence ID" value="CAF1148038.1"/>
    <property type="molecule type" value="Genomic_DNA"/>
</dbReference>
<evidence type="ECO:0000256" key="3">
    <source>
        <dbReference type="ARBA" id="ARBA00022692"/>
    </source>
</evidence>
<dbReference type="PANTHER" id="PTHR24228">
    <property type="entry name" value="B2 BRADYKININ RECEPTOR/ANGIOTENSIN II RECEPTOR"/>
    <property type="match status" value="1"/>
</dbReference>
<organism evidence="11 17">
    <name type="scientific">Rotaria sordida</name>
    <dbReference type="NCBI Taxonomy" id="392033"/>
    <lineage>
        <taxon>Eukaryota</taxon>
        <taxon>Metazoa</taxon>
        <taxon>Spiralia</taxon>
        <taxon>Gnathifera</taxon>
        <taxon>Rotifera</taxon>
        <taxon>Eurotatoria</taxon>
        <taxon>Bdelloidea</taxon>
        <taxon>Philodinida</taxon>
        <taxon>Philodinidae</taxon>
        <taxon>Rotaria</taxon>
    </lineage>
</organism>
<evidence type="ECO:0000256" key="7">
    <source>
        <dbReference type="ARBA" id="ARBA00023170"/>
    </source>
</evidence>
<dbReference type="GO" id="GO:0005886">
    <property type="term" value="C:plasma membrane"/>
    <property type="evidence" value="ECO:0007669"/>
    <property type="project" value="UniProtKB-SubCell"/>
</dbReference>
<dbReference type="PROSITE" id="PS50262">
    <property type="entry name" value="G_PROTEIN_RECEP_F1_2"/>
    <property type="match status" value="1"/>
</dbReference>
<gene>
    <name evidence="15" type="ORF">FNK824_LOCUS3501</name>
    <name evidence="14" type="ORF">JXQ802_LOCUS21573</name>
    <name evidence="16" type="ORF">OTI717_LOCUS25603</name>
    <name evidence="11" type="ORF">PYM288_LOCUS3527</name>
    <name evidence="12" type="ORF">RFH988_LOCUS20524</name>
    <name evidence="13" type="ORF">SEV965_LOCUS17666</name>
</gene>
<evidence type="ECO:0000256" key="1">
    <source>
        <dbReference type="ARBA" id="ARBA00004651"/>
    </source>
</evidence>
<evidence type="ECO:0000256" key="9">
    <source>
        <dbReference type="SAM" id="Phobius"/>
    </source>
</evidence>
<evidence type="ECO:0000256" key="4">
    <source>
        <dbReference type="ARBA" id="ARBA00022989"/>
    </source>
</evidence>
<dbReference type="OrthoDB" id="10060794at2759"/>
<evidence type="ECO:0000313" key="14">
    <source>
        <dbReference type="EMBL" id="CAF1148038.1"/>
    </source>
</evidence>
<evidence type="ECO:0000313" key="16">
    <source>
        <dbReference type="EMBL" id="CAF3936010.1"/>
    </source>
</evidence>
<feature type="transmembrane region" description="Helical" evidence="9">
    <location>
        <begin position="6"/>
        <end position="24"/>
    </location>
</feature>
<accession>A0A813RCN6</accession>
<comment type="caution">
    <text evidence="11">The sequence shown here is derived from an EMBL/GenBank/DDBJ whole genome shotgun (WGS) entry which is preliminary data.</text>
</comment>
<dbReference type="InterPro" id="IPR000276">
    <property type="entry name" value="GPCR_Rhodpsn"/>
</dbReference>
<protein>
    <recommendedName>
        <fullName evidence="10">G-protein coupled receptors family 1 profile domain-containing protein</fullName>
    </recommendedName>
</protein>
<evidence type="ECO:0000259" key="10">
    <source>
        <dbReference type="PROSITE" id="PS50262"/>
    </source>
</evidence>
<dbReference type="Proteomes" id="UP000663854">
    <property type="component" value="Unassembled WGS sequence"/>
</dbReference>
<evidence type="ECO:0000313" key="17">
    <source>
        <dbReference type="Proteomes" id="UP000663854"/>
    </source>
</evidence>
<dbReference type="Proteomes" id="UP000663882">
    <property type="component" value="Unassembled WGS sequence"/>
</dbReference>
<evidence type="ECO:0000256" key="2">
    <source>
        <dbReference type="ARBA" id="ARBA00022475"/>
    </source>
</evidence>
<feature type="transmembrane region" description="Helical" evidence="9">
    <location>
        <begin position="120"/>
        <end position="140"/>
    </location>
</feature>
<dbReference type="Gene3D" id="1.20.1070.10">
    <property type="entry name" value="Rhodopsin 7-helix transmembrane proteins"/>
    <property type="match status" value="1"/>
</dbReference>
<keyword evidence="2" id="KW-1003">Cell membrane</keyword>
<feature type="transmembrane region" description="Helical" evidence="9">
    <location>
        <begin position="36"/>
        <end position="58"/>
    </location>
</feature>
<keyword evidence="4 9" id="KW-1133">Transmembrane helix</keyword>
<dbReference type="Proteomes" id="UP000663874">
    <property type="component" value="Unassembled WGS sequence"/>
</dbReference>
<dbReference type="EMBL" id="CAJNOU010001019">
    <property type="protein sequence ID" value="CAF1135784.1"/>
    <property type="molecule type" value="Genomic_DNA"/>
</dbReference>
<dbReference type="Proteomes" id="UP000663823">
    <property type="component" value="Unassembled WGS sequence"/>
</dbReference>
<dbReference type="EMBL" id="CAJNOO010001263">
    <property type="protein sequence ID" value="CAF1124316.1"/>
    <property type="molecule type" value="Genomic_DNA"/>
</dbReference>
<feature type="domain" description="G-protein coupled receptors family 1 profile" evidence="10">
    <location>
        <begin position="1"/>
        <end position="264"/>
    </location>
</feature>
<dbReference type="GO" id="GO:0004930">
    <property type="term" value="F:G protein-coupled receptor activity"/>
    <property type="evidence" value="ECO:0007669"/>
    <property type="project" value="UniProtKB-KW"/>
</dbReference>
<dbReference type="EMBL" id="CAJNOH010000027">
    <property type="protein sequence ID" value="CAF0779120.1"/>
    <property type="molecule type" value="Genomic_DNA"/>
</dbReference>
<dbReference type="Proteomes" id="UP000663889">
    <property type="component" value="Unassembled WGS sequence"/>
</dbReference>
<dbReference type="InterPro" id="IPR017452">
    <property type="entry name" value="GPCR_Rhodpsn_7TM"/>
</dbReference>
<dbReference type="EMBL" id="CAJOBE010000237">
    <property type="protein sequence ID" value="CAF3602734.1"/>
    <property type="molecule type" value="Genomic_DNA"/>
</dbReference>
<evidence type="ECO:0000313" key="15">
    <source>
        <dbReference type="EMBL" id="CAF3602734.1"/>
    </source>
</evidence>
<sequence length="320" mass="36688">MSILFAFFYLITIIFSLLTIIIIVHHCHSQRWSIVSLLTCNSCISLLVYTISFCIQFSSLIQNTSLNSENKNKFSCKIVACLGTFGVTILSYSSMIQAISRFFIIILYKYQILLTFRIHWIMIIISWIVSGIIAGSLLISPVAYQYEDESRVCALTRKNFLISFLSIIFIFIFPMIIITILYGIIIWHIKQHNRIDVRSTNILRAKRNITVFKNIFIFTSILGIGGTPYLISTIVNRIVPIPWPLYSISFLFIACTSAIGSIAILLTNVQSKAIFCTKFRRRCRQGIVIKKPRNKKLIKINPIAVYYNKTDEIEILPANN</sequence>
<evidence type="ECO:0000313" key="18">
    <source>
        <dbReference type="Proteomes" id="UP000663870"/>
    </source>
</evidence>
<dbReference type="AlphaFoldDB" id="A0A813RCN6"/>
<evidence type="ECO:0000256" key="5">
    <source>
        <dbReference type="ARBA" id="ARBA00023040"/>
    </source>
</evidence>
<dbReference type="Pfam" id="PF00001">
    <property type="entry name" value="7tm_1"/>
    <property type="match status" value="1"/>
</dbReference>
<dbReference type="EMBL" id="CAJOAX010005128">
    <property type="protein sequence ID" value="CAF3936010.1"/>
    <property type="molecule type" value="Genomic_DNA"/>
</dbReference>
<dbReference type="SUPFAM" id="SSF81321">
    <property type="entry name" value="Family A G protein-coupled receptor-like"/>
    <property type="match status" value="1"/>
</dbReference>
<feature type="transmembrane region" description="Helical" evidence="9">
    <location>
        <begin position="160"/>
        <end position="189"/>
    </location>
</feature>
<proteinExistence type="predicted"/>
<feature type="transmembrane region" description="Helical" evidence="9">
    <location>
        <begin position="243"/>
        <end position="266"/>
    </location>
</feature>